<dbReference type="InterPro" id="IPR041247">
    <property type="entry name" value="Rad52_fam"/>
</dbReference>
<dbReference type="RefSeq" id="XP_064851326.1">
    <property type="nucleotide sequence ID" value="XM_064995254.1"/>
</dbReference>
<dbReference type="Gene3D" id="3.30.390.80">
    <property type="entry name" value="DNA repair protein Rad52/59/22"/>
    <property type="match status" value="1"/>
</dbReference>
<evidence type="ECO:0000313" key="9">
    <source>
        <dbReference type="Proteomes" id="UP001360560"/>
    </source>
</evidence>
<evidence type="ECO:0000313" key="8">
    <source>
        <dbReference type="EMBL" id="GMM34326.1"/>
    </source>
</evidence>
<evidence type="ECO:0000256" key="3">
    <source>
        <dbReference type="ARBA" id="ARBA00023172"/>
    </source>
</evidence>
<name>A0AAV5QI14_9ASCO</name>
<protein>
    <recommendedName>
        <fullName evidence="6">DNA repair and recombination protein RAD52</fullName>
    </recommendedName>
</protein>
<keyword evidence="2" id="KW-0227">DNA damage</keyword>
<dbReference type="InterPro" id="IPR042525">
    <property type="entry name" value="Rad52_Rad59_Rad22_sf"/>
</dbReference>
<feature type="compositionally biased region" description="Polar residues" evidence="7">
    <location>
        <begin position="16"/>
        <end position="29"/>
    </location>
</feature>
<dbReference type="EMBL" id="BTFZ01000002">
    <property type="protein sequence ID" value="GMM34326.1"/>
    <property type="molecule type" value="Genomic_DNA"/>
</dbReference>
<dbReference type="PANTHER" id="PTHR12132:SF1">
    <property type="entry name" value="DNA REPAIR PROTEIN RAD52 HOMOLOG"/>
    <property type="match status" value="1"/>
</dbReference>
<dbReference type="AlphaFoldDB" id="A0AAV5QI14"/>
<sequence length="249" mass="28646">MNNIRTSKVKKEEGVQRQQQLPFKKSSPSLVLFPKPQEYDIDSFEVKLKRPATNWAAEKISEFLEELKKSTPNQFKKSGAVGTKNSDGDMALSLSWVRMEIVISTANKVFGFNGWNSSIVEDSKVVNSEVIIEEDLKKENYIERLLRLQEEEEQAKLPKVKKEKPEEEEKKVNYSYSVEVRTTIMLSLKDGTYITKDGTGSATNPQKNLAFQLAKKQAATNALKQCFCSFPEMLKNHQQRWKLRQFNWG</sequence>
<dbReference type="SUPFAM" id="SSF54768">
    <property type="entry name" value="dsRNA-binding domain-like"/>
    <property type="match status" value="2"/>
</dbReference>
<accession>A0AAV5QI14</accession>
<comment type="caution">
    <text evidence="8">The sequence shown here is derived from an EMBL/GenBank/DDBJ whole genome shotgun (WGS) entry which is preliminary data.</text>
</comment>
<keyword evidence="9" id="KW-1185">Reference proteome</keyword>
<evidence type="ECO:0000256" key="1">
    <source>
        <dbReference type="ARBA" id="ARBA00006638"/>
    </source>
</evidence>
<dbReference type="GeneID" id="90072305"/>
<organism evidence="8 9">
    <name type="scientific">Saccharomycopsis crataegensis</name>
    <dbReference type="NCBI Taxonomy" id="43959"/>
    <lineage>
        <taxon>Eukaryota</taxon>
        <taxon>Fungi</taxon>
        <taxon>Dikarya</taxon>
        <taxon>Ascomycota</taxon>
        <taxon>Saccharomycotina</taxon>
        <taxon>Saccharomycetes</taxon>
        <taxon>Saccharomycopsidaceae</taxon>
        <taxon>Saccharomycopsis</taxon>
    </lineage>
</organism>
<evidence type="ECO:0000256" key="5">
    <source>
        <dbReference type="ARBA" id="ARBA00037138"/>
    </source>
</evidence>
<evidence type="ECO:0000256" key="4">
    <source>
        <dbReference type="ARBA" id="ARBA00023204"/>
    </source>
</evidence>
<feature type="region of interest" description="Disordered" evidence="7">
    <location>
        <begin position="1"/>
        <end position="29"/>
    </location>
</feature>
<comment type="function">
    <text evidence="5">Involved in DNA double-strand break (DSB) repair and recombination. Promotes the annealing of complementary single-stranded DNA and by stimulation of the RAD51 recombinase.</text>
</comment>
<comment type="similarity">
    <text evidence="1">Belongs to the RAD52 family.</text>
</comment>
<evidence type="ECO:0000256" key="6">
    <source>
        <dbReference type="ARBA" id="ARBA00041062"/>
    </source>
</evidence>
<dbReference type="GO" id="GO:0045002">
    <property type="term" value="P:double-strand break repair via single-strand annealing"/>
    <property type="evidence" value="ECO:0007669"/>
    <property type="project" value="TreeGrafter"/>
</dbReference>
<evidence type="ECO:0000256" key="7">
    <source>
        <dbReference type="SAM" id="MobiDB-lite"/>
    </source>
</evidence>
<gene>
    <name evidence="8" type="ORF">DASC09_016510</name>
</gene>
<dbReference type="GO" id="GO:0000724">
    <property type="term" value="P:double-strand break repair via homologous recombination"/>
    <property type="evidence" value="ECO:0007669"/>
    <property type="project" value="TreeGrafter"/>
</dbReference>
<dbReference type="Pfam" id="PF04098">
    <property type="entry name" value="Rad52_Rad22"/>
    <property type="match status" value="1"/>
</dbReference>
<dbReference type="GO" id="GO:0005634">
    <property type="term" value="C:nucleus"/>
    <property type="evidence" value="ECO:0007669"/>
    <property type="project" value="TreeGrafter"/>
</dbReference>
<keyword evidence="4" id="KW-0234">DNA repair</keyword>
<dbReference type="GO" id="GO:0006312">
    <property type="term" value="P:mitotic recombination"/>
    <property type="evidence" value="ECO:0007669"/>
    <property type="project" value="TreeGrafter"/>
</dbReference>
<evidence type="ECO:0000256" key="2">
    <source>
        <dbReference type="ARBA" id="ARBA00022763"/>
    </source>
</evidence>
<proteinExistence type="inferred from homology"/>
<keyword evidence="3" id="KW-0233">DNA recombination</keyword>
<dbReference type="PANTHER" id="PTHR12132">
    <property type="entry name" value="DNA REPAIR AND RECOMBINATION PROTEIN RAD52, RAD59"/>
    <property type="match status" value="1"/>
</dbReference>
<dbReference type="InterPro" id="IPR007232">
    <property type="entry name" value="Rad52_Rad59_Rad22"/>
</dbReference>
<reference evidence="8 9" key="1">
    <citation type="journal article" date="2023" name="Elife">
        <title>Identification of key yeast species and microbe-microbe interactions impacting larval growth of Drosophila in the wild.</title>
        <authorList>
            <person name="Mure A."/>
            <person name="Sugiura Y."/>
            <person name="Maeda R."/>
            <person name="Honda K."/>
            <person name="Sakurai N."/>
            <person name="Takahashi Y."/>
            <person name="Watada M."/>
            <person name="Katoh T."/>
            <person name="Gotoh A."/>
            <person name="Gotoh Y."/>
            <person name="Taniguchi I."/>
            <person name="Nakamura K."/>
            <person name="Hayashi T."/>
            <person name="Katayama T."/>
            <person name="Uemura T."/>
            <person name="Hattori Y."/>
        </authorList>
    </citation>
    <scope>NUCLEOTIDE SEQUENCE [LARGE SCALE GENOMIC DNA]</scope>
    <source>
        <strain evidence="8 9">SC-9</strain>
    </source>
</reference>
<dbReference type="Proteomes" id="UP001360560">
    <property type="component" value="Unassembled WGS sequence"/>
</dbReference>